<dbReference type="EMBL" id="LHYA01000048">
    <property type="protein sequence ID" value="KXB03018.1"/>
    <property type="molecule type" value="Genomic_DNA"/>
</dbReference>
<evidence type="ECO:0000256" key="2">
    <source>
        <dbReference type="ARBA" id="ARBA00022705"/>
    </source>
</evidence>
<evidence type="ECO:0000313" key="9">
    <source>
        <dbReference type="Proteomes" id="UP000070405"/>
    </source>
</evidence>
<organism evidence="8 9">
    <name type="scientific">candidate division MSBL1 archaeon SCGC-AAA261G05</name>
    <dbReference type="NCBI Taxonomy" id="1698276"/>
    <lineage>
        <taxon>Archaea</taxon>
        <taxon>Methanobacteriati</taxon>
        <taxon>Methanobacteriota</taxon>
        <taxon>candidate division MSBL1</taxon>
    </lineage>
</organism>
<dbReference type="Proteomes" id="UP000070405">
    <property type="component" value="Unassembled WGS sequence"/>
</dbReference>
<dbReference type="InterPro" id="IPR014277">
    <property type="entry name" value="Orc1/Cdc6_arc"/>
</dbReference>
<dbReference type="Gene3D" id="3.40.50.300">
    <property type="entry name" value="P-loop containing nucleotide triphosphate hydrolases"/>
    <property type="match status" value="1"/>
</dbReference>
<dbReference type="InterPro" id="IPR015163">
    <property type="entry name" value="Cdc6_C"/>
</dbReference>
<comment type="similarity">
    <text evidence="1 5">Belongs to the CDC6/cdc18 family.</text>
</comment>
<dbReference type="GO" id="GO:0006260">
    <property type="term" value="P:DNA replication"/>
    <property type="evidence" value="ECO:0007669"/>
    <property type="project" value="UniProtKB-UniRule"/>
</dbReference>
<dbReference type="InterPro" id="IPR036390">
    <property type="entry name" value="WH_DNA-bd_sf"/>
</dbReference>
<dbReference type="HAMAP" id="MF_01407">
    <property type="entry name" value="ORC1_type_DNA_replic_protein"/>
    <property type="match status" value="1"/>
</dbReference>
<dbReference type="SMART" id="SM00382">
    <property type="entry name" value="AAA"/>
    <property type="match status" value="1"/>
</dbReference>
<evidence type="ECO:0000256" key="4">
    <source>
        <dbReference type="ARBA" id="ARBA00022840"/>
    </source>
</evidence>
<dbReference type="Gene3D" id="1.10.8.60">
    <property type="match status" value="1"/>
</dbReference>
<keyword evidence="3 5" id="KW-0547">Nucleotide-binding</keyword>
<evidence type="ECO:0000256" key="3">
    <source>
        <dbReference type="ARBA" id="ARBA00022741"/>
    </source>
</evidence>
<dbReference type="Pfam" id="PF13401">
    <property type="entry name" value="AAA_22"/>
    <property type="match status" value="1"/>
</dbReference>
<dbReference type="CDD" id="cd00009">
    <property type="entry name" value="AAA"/>
    <property type="match status" value="1"/>
</dbReference>
<dbReference type="SUPFAM" id="SSF52540">
    <property type="entry name" value="P-loop containing nucleoside triphosphate hydrolases"/>
    <property type="match status" value="1"/>
</dbReference>
<accession>A0A133V977</accession>
<dbReference type="PANTHER" id="PTHR10763:SF31">
    <property type="entry name" value="ORC1-TYPE DNA REPLICATION PROTEIN 2"/>
    <property type="match status" value="1"/>
</dbReference>
<feature type="binding site" evidence="5">
    <location>
        <position position="213"/>
    </location>
    <ligand>
        <name>ATP</name>
        <dbReference type="ChEBI" id="CHEBI:30616"/>
    </ligand>
</feature>
<dbReference type="InterPro" id="IPR055237">
    <property type="entry name" value="Cdc6_lid"/>
</dbReference>
<comment type="function">
    <text evidence="5">Involved in regulation of DNA replication.</text>
</comment>
<proteinExistence type="inferred from homology"/>
<dbReference type="Pfam" id="PF09079">
    <property type="entry name" value="WHD_Cdc6"/>
    <property type="match status" value="1"/>
</dbReference>
<feature type="domain" description="AAA+ ATPase" evidence="6">
    <location>
        <begin position="44"/>
        <end position="202"/>
    </location>
</feature>
<dbReference type="SMART" id="SM01074">
    <property type="entry name" value="Cdc6_C"/>
    <property type="match status" value="1"/>
</dbReference>
<dbReference type="Pfam" id="PF22703">
    <property type="entry name" value="Cdc6_lid"/>
    <property type="match status" value="1"/>
</dbReference>
<reference evidence="8 9" key="1">
    <citation type="journal article" date="2016" name="Sci. Rep.">
        <title>Metabolic traits of an uncultured archaeal lineage -MSBL1- from brine pools of the Red Sea.</title>
        <authorList>
            <person name="Mwirichia R."/>
            <person name="Alam I."/>
            <person name="Rashid M."/>
            <person name="Vinu M."/>
            <person name="Ba-Alawi W."/>
            <person name="Anthony Kamau A."/>
            <person name="Kamanda Ngugi D."/>
            <person name="Goker M."/>
            <person name="Klenk H.P."/>
            <person name="Bajic V."/>
            <person name="Stingl U."/>
        </authorList>
    </citation>
    <scope>NUCLEOTIDE SEQUENCE [LARGE SCALE GENOMIC DNA]</scope>
    <source>
        <strain evidence="8">SCGC-AAA261G05</strain>
    </source>
</reference>
<gene>
    <name evidence="8" type="ORF">AKJ47_02960</name>
</gene>
<comment type="caution">
    <text evidence="8">The sequence shown here is derived from an EMBL/GenBank/DDBJ whole genome shotgun (WGS) entry which is preliminary data.</text>
</comment>
<feature type="domain" description="Cdc6 C-terminal" evidence="7">
    <location>
        <begin position="295"/>
        <end position="379"/>
    </location>
</feature>
<dbReference type="GO" id="GO:0005524">
    <property type="term" value="F:ATP binding"/>
    <property type="evidence" value="ECO:0007669"/>
    <property type="project" value="UniProtKB-UniRule"/>
</dbReference>
<keyword evidence="9" id="KW-1185">Reference proteome</keyword>
<dbReference type="SUPFAM" id="SSF46785">
    <property type="entry name" value="Winged helix' DNA-binding domain"/>
    <property type="match status" value="1"/>
</dbReference>
<dbReference type="GO" id="GO:0016887">
    <property type="term" value="F:ATP hydrolysis activity"/>
    <property type="evidence" value="ECO:0007669"/>
    <property type="project" value="InterPro"/>
</dbReference>
<evidence type="ECO:0000259" key="6">
    <source>
        <dbReference type="SMART" id="SM00382"/>
    </source>
</evidence>
<dbReference type="InterPro" id="IPR003593">
    <property type="entry name" value="AAA+_ATPase"/>
</dbReference>
<dbReference type="InterPro" id="IPR027417">
    <property type="entry name" value="P-loop_NTPase"/>
</dbReference>
<dbReference type="NCBIfam" id="TIGR02928">
    <property type="entry name" value="orc1/cdc6 family replication initiation protein"/>
    <property type="match status" value="1"/>
</dbReference>
<dbReference type="AlphaFoldDB" id="A0A133V977"/>
<evidence type="ECO:0000259" key="7">
    <source>
        <dbReference type="SMART" id="SM01074"/>
    </source>
</evidence>
<feature type="binding site" evidence="5">
    <location>
        <begin position="56"/>
        <end position="60"/>
    </location>
    <ligand>
        <name>ATP</name>
        <dbReference type="ChEBI" id="CHEBI:30616"/>
    </ligand>
</feature>
<dbReference type="PANTHER" id="PTHR10763">
    <property type="entry name" value="CELL DIVISION CONTROL PROTEIN 6-RELATED"/>
    <property type="match status" value="1"/>
</dbReference>
<dbReference type="NCBIfam" id="NF001623">
    <property type="entry name" value="PRK00411.1-1"/>
    <property type="match status" value="1"/>
</dbReference>
<dbReference type="InterPro" id="IPR036388">
    <property type="entry name" value="WH-like_DNA-bd_sf"/>
</dbReference>
<evidence type="ECO:0000256" key="5">
    <source>
        <dbReference type="HAMAP-Rule" id="MF_01407"/>
    </source>
</evidence>
<keyword evidence="2 5" id="KW-0235">DNA replication</keyword>
<evidence type="ECO:0000313" key="8">
    <source>
        <dbReference type="EMBL" id="KXB03018.1"/>
    </source>
</evidence>
<keyword evidence="4 5" id="KW-0067">ATP-binding</keyword>
<dbReference type="Gene3D" id="1.10.10.10">
    <property type="entry name" value="Winged helix-like DNA-binding domain superfamily/Winged helix DNA-binding domain"/>
    <property type="match status" value="1"/>
</dbReference>
<evidence type="ECO:0000256" key="1">
    <source>
        <dbReference type="ARBA" id="ARBA00006184"/>
    </source>
</evidence>
<name>A0A133V977_9EURY</name>
<dbReference type="InterPro" id="IPR050311">
    <property type="entry name" value="ORC1/CDC6"/>
</dbReference>
<protein>
    <recommendedName>
        <fullName evidence="5">ORC1-type DNA replication protein</fullName>
    </recommendedName>
</protein>
<feature type="binding site" evidence="5">
    <location>
        <position position="201"/>
    </location>
    <ligand>
        <name>ATP</name>
        <dbReference type="ChEBI" id="CHEBI:30616"/>
    </ligand>
</feature>
<sequence length="395" mass="45003">MARETVFKDQSKLSPDYIPETLVHRDEEFRELSRLFKPVFENKASQRVLVTGSVGVGKTTLALKFGQELEQAAKRRDFKLDYIHVNCRKQRTPHMVVRKLAEHYLPRLPRRGLAPQEILEDVVKQLNTHDAYLVLALDELDYFVSRNGPDLLYSFTRAAEETGAPGRISIIATSRNPNFLRLLDEATKSTFMHNKIELDKYNAQQLADILKDRVKVAFKMDTVREDTIGLVSETAAQTGDARFALELLWVAGRIADQEGIQEVSPEHARGAKAHVFPGIRKEVLKDLRKHEILLLLALSRHLKISEQAYALTGEVEDAYNVVCEEYEEEARKHTQVWEYLKRLSDLGIIETQPSGEEHRGKSQKISIPDAPVEMLEEELEKILGKLEKSGSVEIP</sequence>
<dbReference type="InterPro" id="IPR049945">
    <property type="entry name" value="AAA_22"/>
</dbReference>